<proteinExistence type="inferred from homology"/>
<dbReference type="InterPro" id="IPR000754">
    <property type="entry name" value="Ribosomal_uS9"/>
</dbReference>
<evidence type="ECO:0000256" key="2">
    <source>
        <dbReference type="ARBA" id="ARBA00022980"/>
    </source>
</evidence>
<dbReference type="GO" id="GO:0022627">
    <property type="term" value="C:cytosolic small ribosomal subunit"/>
    <property type="evidence" value="ECO:0007669"/>
    <property type="project" value="TreeGrafter"/>
</dbReference>
<evidence type="ECO:0000313" key="6">
    <source>
        <dbReference type="EMBL" id="OHA80277.1"/>
    </source>
</evidence>
<comment type="caution">
    <text evidence="6">The sequence shown here is derived from an EMBL/GenBank/DDBJ whole genome shotgun (WGS) entry which is preliminary data.</text>
</comment>
<dbReference type="GO" id="GO:0003735">
    <property type="term" value="F:structural constituent of ribosome"/>
    <property type="evidence" value="ECO:0007669"/>
    <property type="project" value="InterPro"/>
</dbReference>
<dbReference type="InterPro" id="IPR020568">
    <property type="entry name" value="Ribosomal_Su5_D2-typ_SF"/>
</dbReference>
<dbReference type="InterPro" id="IPR023035">
    <property type="entry name" value="Ribosomal_uS9_bac/plastid"/>
</dbReference>
<dbReference type="SUPFAM" id="SSF54211">
    <property type="entry name" value="Ribosomal protein S5 domain 2-like"/>
    <property type="match status" value="1"/>
</dbReference>
<reference evidence="6 7" key="1">
    <citation type="journal article" date="2016" name="Nat. Commun.">
        <title>Thousands of microbial genomes shed light on interconnected biogeochemical processes in an aquifer system.</title>
        <authorList>
            <person name="Anantharaman K."/>
            <person name="Brown C.T."/>
            <person name="Hug L.A."/>
            <person name="Sharon I."/>
            <person name="Castelle C.J."/>
            <person name="Probst A.J."/>
            <person name="Thomas B.C."/>
            <person name="Singh A."/>
            <person name="Wilkins M.J."/>
            <person name="Karaoz U."/>
            <person name="Brodie E.L."/>
            <person name="Williams K.H."/>
            <person name="Hubbard S.S."/>
            <person name="Banfield J.F."/>
        </authorList>
    </citation>
    <scope>NUCLEOTIDE SEQUENCE [LARGE SCALE GENOMIC DNA]</scope>
</reference>
<evidence type="ECO:0000256" key="1">
    <source>
        <dbReference type="ARBA" id="ARBA00005251"/>
    </source>
</evidence>
<evidence type="ECO:0000313" key="7">
    <source>
        <dbReference type="Proteomes" id="UP000176997"/>
    </source>
</evidence>
<keyword evidence="2 6" id="KW-0689">Ribosomal protein</keyword>
<dbReference type="Gene3D" id="3.30.230.10">
    <property type="match status" value="1"/>
</dbReference>
<dbReference type="EMBL" id="MHUS01000030">
    <property type="protein sequence ID" value="OHA80277.1"/>
    <property type="molecule type" value="Genomic_DNA"/>
</dbReference>
<name>A0A1G2S5J9_9BACT</name>
<sequence length="146" mass="16543">MEKDSATKERAPKKSLGGRYLEAVGRRKTAVARVRISEAAKTTFVVNDRALEELFPTAELQKIIRGPLTEAELPTKFHVSVHTNGGGVHAQAEAIRHGLSRILVAHDDELRKKLKKLGFLKRDPRMKERRKFGLKKARKAPQWSKR</sequence>
<evidence type="ECO:0000256" key="4">
    <source>
        <dbReference type="ARBA" id="ARBA00035259"/>
    </source>
</evidence>
<dbReference type="InterPro" id="IPR014721">
    <property type="entry name" value="Ribsml_uS5_D2-typ_fold_subgr"/>
</dbReference>
<keyword evidence="3" id="KW-0687">Ribonucleoprotein</keyword>
<protein>
    <recommendedName>
        <fullName evidence="4">Small ribosomal subunit protein uS9</fullName>
    </recommendedName>
    <alternativeName>
        <fullName evidence="5">30S ribosomal protein S9</fullName>
    </alternativeName>
</protein>
<evidence type="ECO:0000256" key="3">
    <source>
        <dbReference type="ARBA" id="ARBA00023274"/>
    </source>
</evidence>
<dbReference type="GO" id="GO:0006412">
    <property type="term" value="P:translation"/>
    <property type="evidence" value="ECO:0007669"/>
    <property type="project" value="InterPro"/>
</dbReference>
<dbReference type="FunFam" id="3.30.230.10:FF:000001">
    <property type="entry name" value="30S ribosomal protein S9"/>
    <property type="match status" value="1"/>
</dbReference>
<dbReference type="AlphaFoldDB" id="A0A1G2S5J9"/>
<gene>
    <name evidence="6" type="ORF">A2675_02530</name>
</gene>
<dbReference type="PANTHER" id="PTHR21569:SF1">
    <property type="entry name" value="SMALL RIBOSOMAL SUBUNIT PROTEIN US9M"/>
    <property type="match status" value="1"/>
</dbReference>
<dbReference type="Pfam" id="PF00380">
    <property type="entry name" value="Ribosomal_S9"/>
    <property type="match status" value="1"/>
</dbReference>
<accession>A0A1G2S5J9</accession>
<dbReference type="NCBIfam" id="NF001099">
    <property type="entry name" value="PRK00132.1"/>
    <property type="match status" value="1"/>
</dbReference>
<dbReference type="GO" id="GO:0003723">
    <property type="term" value="F:RNA binding"/>
    <property type="evidence" value="ECO:0007669"/>
    <property type="project" value="TreeGrafter"/>
</dbReference>
<dbReference type="Proteomes" id="UP000176997">
    <property type="component" value="Unassembled WGS sequence"/>
</dbReference>
<dbReference type="STRING" id="1802723.A2675_02530"/>
<dbReference type="PANTHER" id="PTHR21569">
    <property type="entry name" value="RIBOSOMAL PROTEIN S9"/>
    <property type="match status" value="1"/>
</dbReference>
<evidence type="ECO:0000256" key="5">
    <source>
        <dbReference type="ARBA" id="ARBA00035523"/>
    </source>
</evidence>
<organism evidence="6 7">
    <name type="scientific">Candidatus Yonathbacteria bacterium RIFCSPHIGHO2_01_FULL_51_10</name>
    <dbReference type="NCBI Taxonomy" id="1802723"/>
    <lineage>
        <taxon>Bacteria</taxon>
        <taxon>Candidatus Yonathiibacteriota</taxon>
    </lineage>
</organism>
<comment type="similarity">
    <text evidence="1">Belongs to the universal ribosomal protein uS9 family.</text>
</comment>